<dbReference type="Pfam" id="PF00849">
    <property type="entry name" value="PseudoU_synth_2"/>
    <property type="match status" value="1"/>
</dbReference>
<dbReference type="Gene3D" id="3.30.70.580">
    <property type="entry name" value="Pseudouridine synthase I, catalytic domain, N-terminal subdomain"/>
    <property type="match status" value="1"/>
</dbReference>
<sequence>MERLQKVIAQSGYCSRRKAEEWIASGKVQVNGETVTEMGYKVKQGDAITVNGKLLEKENKVYYLLYKPKGVISAVHDDRGRRCVTDLLEDVKERVYPVGRLDYDTTGLLILTNDGDFANLIMHPRSHLDKVYEVTLNGLIDGDALHQLESGIYLDGAKTLPCKIKVTHKDIKHKSTSLMIKLHEGKNRQVKRMFEAVGFTVTRLHRMSCGELNLKGMKPGEYRRIKPQEVKRLRHLAQQSAQKPY</sequence>
<dbReference type="InterPro" id="IPR002942">
    <property type="entry name" value="S4_RNA-bd"/>
</dbReference>
<accession>A0A9D1HNC7</accession>
<evidence type="ECO:0000313" key="8">
    <source>
        <dbReference type="Proteomes" id="UP000824175"/>
    </source>
</evidence>
<dbReference type="NCBIfam" id="TIGR00093">
    <property type="entry name" value="pseudouridine synthase"/>
    <property type="match status" value="1"/>
</dbReference>
<dbReference type="CDD" id="cd00165">
    <property type="entry name" value="S4"/>
    <property type="match status" value="1"/>
</dbReference>
<dbReference type="InterPro" id="IPR050343">
    <property type="entry name" value="RsuA_PseudoU_synthase"/>
</dbReference>
<dbReference type="AlphaFoldDB" id="A0A9D1HNC7"/>
<comment type="caution">
    <text evidence="7">The sequence shown here is derived from an EMBL/GenBank/DDBJ whole genome shotgun (WGS) entry which is preliminary data.</text>
</comment>
<dbReference type="PANTHER" id="PTHR47683">
    <property type="entry name" value="PSEUDOURIDINE SYNTHASE FAMILY PROTEIN-RELATED"/>
    <property type="match status" value="1"/>
</dbReference>
<dbReference type="Proteomes" id="UP000824175">
    <property type="component" value="Unassembled WGS sequence"/>
</dbReference>
<dbReference type="GO" id="GO:0120159">
    <property type="term" value="F:rRNA pseudouridine synthase activity"/>
    <property type="evidence" value="ECO:0007669"/>
    <property type="project" value="UniProtKB-ARBA"/>
</dbReference>
<dbReference type="Gene3D" id="3.30.70.1560">
    <property type="entry name" value="Alpha-L RNA-binding motif"/>
    <property type="match status" value="1"/>
</dbReference>
<dbReference type="SUPFAM" id="SSF55120">
    <property type="entry name" value="Pseudouridine synthase"/>
    <property type="match status" value="1"/>
</dbReference>
<dbReference type="EMBL" id="DVMJ01000051">
    <property type="protein sequence ID" value="HIU13596.1"/>
    <property type="molecule type" value="Genomic_DNA"/>
</dbReference>
<gene>
    <name evidence="7" type="ORF">IAD15_05950</name>
</gene>
<evidence type="ECO:0000256" key="2">
    <source>
        <dbReference type="ARBA" id="ARBA00022884"/>
    </source>
</evidence>
<organism evidence="7 8">
    <name type="scientific">Candidatus Fimiplasma intestinipullorum</name>
    <dbReference type="NCBI Taxonomy" id="2840825"/>
    <lineage>
        <taxon>Bacteria</taxon>
        <taxon>Bacillati</taxon>
        <taxon>Bacillota</taxon>
        <taxon>Clostridia</taxon>
        <taxon>Eubacteriales</taxon>
        <taxon>Candidatus Fimiplasma</taxon>
    </lineage>
</organism>
<evidence type="ECO:0000256" key="5">
    <source>
        <dbReference type="RuleBase" id="RU003887"/>
    </source>
</evidence>
<dbReference type="InterPro" id="IPR036986">
    <property type="entry name" value="S4_RNA-bd_sf"/>
</dbReference>
<evidence type="ECO:0000256" key="1">
    <source>
        <dbReference type="ARBA" id="ARBA00008348"/>
    </source>
</evidence>
<dbReference type="GO" id="GO:0000455">
    <property type="term" value="P:enzyme-directed rRNA pseudouridine synthesis"/>
    <property type="evidence" value="ECO:0007669"/>
    <property type="project" value="UniProtKB-ARBA"/>
</dbReference>
<dbReference type="PROSITE" id="PS01149">
    <property type="entry name" value="PSI_RSU"/>
    <property type="match status" value="1"/>
</dbReference>
<evidence type="ECO:0000256" key="4">
    <source>
        <dbReference type="PROSITE-ProRule" id="PRU00182"/>
    </source>
</evidence>
<dbReference type="GO" id="GO:0005829">
    <property type="term" value="C:cytosol"/>
    <property type="evidence" value="ECO:0007669"/>
    <property type="project" value="UniProtKB-ARBA"/>
</dbReference>
<dbReference type="InterPro" id="IPR042092">
    <property type="entry name" value="PsdUridine_s_RsuA/RluB/E/F_cat"/>
</dbReference>
<dbReference type="InterPro" id="IPR018496">
    <property type="entry name" value="PsdUridine_synth_RsuA/RluB_CS"/>
</dbReference>
<dbReference type="InterPro" id="IPR000748">
    <property type="entry name" value="PsdUridine_synth_RsuA/RluB/E/F"/>
</dbReference>
<dbReference type="FunFam" id="3.30.70.1560:FF:000001">
    <property type="entry name" value="Pseudouridine synthase"/>
    <property type="match status" value="1"/>
</dbReference>
<protein>
    <recommendedName>
        <fullName evidence="5">Pseudouridine synthase</fullName>
        <ecNumber evidence="5">5.4.99.-</ecNumber>
    </recommendedName>
</protein>
<dbReference type="GO" id="GO:0003723">
    <property type="term" value="F:RNA binding"/>
    <property type="evidence" value="ECO:0007669"/>
    <property type="project" value="UniProtKB-KW"/>
</dbReference>
<evidence type="ECO:0000256" key="3">
    <source>
        <dbReference type="ARBA" id="ARBA00023235"/>
    </source>
</evidence>
<dbReference type="PANTHER" id="PTHR47683:SF2">
    <property type="entry name" value="RNA-BINDING S4 DOMAIN-CONTAINING PROTEIN"/>
    <property type="match status" value="1"/>
</dbReference>
<name>A0A9D1HNC7_9FIRM</name>
<dbReference type="PROSITE" id="PS50889">
    <property type="entry name" value="S4"/>
    <property type="match status" value="1"/>
</dbReference>
<dbReference type="FunFam" id="3.10.290.10:FF:000003">
    <property type="entry name" value="Pseudouridine synthase"/>
    <property type="match status" value="1"/>
</dbReference>
<reference evidence="7" key="2">
    <citation type="journal article" date="2021" name="PeerJ">
        <title>Extensive microbial diversity within the chicken gut microbiome revealed by metagenomics and culture.</title>
        <authorList>
            <person name="Gilroy R."/>
            <person name="Ravi A."/>
            <person name="Getino M."/>
            <person name="Pursley I."/>
            <person name="Horton D.L."/>
            <person name="Alikhan N.F."/>
            <person name="Baker D."/>
            <person name="Gharbi K."/>
            <person name="Hall N."/>
            <person name="Watson M."/>
            <person name="Adriaenssens E.M."/>
            <person name="Foster-Nyarko E."/>
            <person name="Jarju S."/>
            <person name="Secka A."/>
            <person name="Antonio M."/>
            <person name="Oren A."/>
            <person name="Chaudhuri R.R."/>
            <person name="La Ragione R."/>
            <person name="Hildebrand F."/>
            <person name="Pallen M.J."/>
        </authorList>
    </citation>
    <scope>NUCLEOTIDE SEQUENCE</scope>
    <source>
        <strain evidence="7">CHK195-11698</strain>
    </source>
</reference>
<feature type="domain" description="RNA-binding S4" evidence="6">
    <location>
        <begin position="2"/>
        <end position="60"/>
    </location>
</feature>
<comment type="similarity">
    <text evidence="1 5">Belongs to the pseudouridine synthase RsuA family.</text>
</comment>
<reference evidence="7" key="1">
    <citation type="submission" date="2020-10" db="EMBL/GenBank/DDBJ databases">
        <authorList>
            <person name="Gilroy R."/>
        </authorList>
    </citation>
    <scope>NUCLEOTIDE SEQUENCE</scope>
    <source>
        <strain evidence="7">CHK195-11698</strain>
    </source>
</reference>
<proteinExistence type="inferred from homology"/>
<dbReference type="SMART" id="SM00363">
    <property type="entry name" value="S4"/>
    <property type="match status" value="1"/>
</dbReference>
<dbReference type="Gene3D" id="3.10.290.10">
    <property type="entry name" value="RNA-binding S4 domain"/>
    <property type="match status" value="1"/>
</dbReference>
<evidence type="ECO:0000259" key="6">
    <source>
        <dbReference type="SMART" id="SM00363"/>
    </source>
</evidence>
<dbReference type="InterPro" id="IPR006145">
    <property type="entry name" value="PsdUridine_synth_RsuA/RluA"/>
</dbReference>
<dbReference type="FunFam" id="3.30.70.580:FF:000005">
    <property type="entry name" value="Pseudouridine synthase"/>
    <property type="match status" value="1"/>
</dbReference>
<keyword evidence="3 5" id="KW-0413">Isomerase</keyword>
<dbReference type="InterPro" id="IPR020094">
    <property type="entry name" value="TruA/RsuA/RluB/E/F_N"/>
</dbReference>
<keyword evidence="2 4" id="KW-0694">RNA-binding</keyword>
<dbReference type="InterPro" id="IPR020103">
    <property type="entry name" value="PsdUridine_synth_cat_dom_sf"/>
</dbReference>
<evidence type="ECO:0000313" key="7">
    <source>
        <dbReference type="EMBL" id="HIU13596.1"/>
    </source>
</evidence>
<dbReference type="Pfam" id="PF01479">
    <property type="entry name" value="S4"/>
    <property type="match status" value="1"/>
</dbReference>
<dbReference type="SUPFAM" id="SSF55174">
    <property type="entry name" value="Alpha-L RNA-binding motif"/>
    <property type="match status" value="1"/>
</dbReference>
<dbReference type="CDD" id="cd02870">
    <property type="entry name" value="PseudoU_synth_RsuA_like"/>
    <property type="match status" value="1"/>
</dbReference>
<dbReference type="EC" id="5.4.99.-" evidence="5"/>